<organism evidence="2 3">
    <name type="scientific">Amycolatopsis xylanica</name>
    <dbReference type="NCBI Taxonomy" id="589385"/>
    <lineage>
        <taxon>Bacteria</taxon>
        <taxon>Bacillati</taxon>
        <taxon>Actinomycetota</taxon>
        <taxon>Actinomycetes</taxon>
        <taxon>Pseudonocardiales</taxon>
        <taxon>Pseudonocardiaceae</taxon>
        <taxon>Amycolatopsis</taxon>
    </lineage>
</organism>
<dbReference type="AlphaFoldDB" id="A0A1H3RIC9"/>
<dbReference type="EMBL" id="FNON01000011">
    <property type="protein sequence ID" value="SDZ24991.1"/>
    <property type="molecule type" value="Genomic_DNA"/>
</dbReference>
<feature type="signal peptide" evidence="1">
    <location>
        <begin position="1"/>
        <end position="28"/>
    </location>
</feature>
<dbReference type="RefSeq" id="WP_176968979.1">
    <property type="nucleotide sequence ID" value="NZ_FNON01000011.1"/>
</dbReference>
<name>A0A1H3RIC9_9PSEU</name>
<protein>
    <submittedName>
        <fullName evidence="2">Uncharacterized protein</fullName>
    </submittedName>
</protein>
<feature type="chain" id="PRO_5011627599" evidence="1">
    <location>
        <begin position="29"/>
        <end position="54"/>
    </location>
</feature>
<reference evidence="2 3" key="1">
    <citation type="submission" date="2016-10" db="EMBL/GenBank/DDBJ databases">
        <authorList>
            <person name="de Groot N.N."/>
        </authorList>
    </citation>
    <scope>NUCLEOTIDE SEQUENCE [LARGE SCALE GENOMIC DNA]</scope>
    <source>
        <strain evidence="2 3">CPCC 202699</strain>
    </source>
</reference>
<evidence type="ECO:0000256" key="1">
    <source>
        <dbReference type="SAM" id="SignalP"/>
    </source>
</evidence>
<proteinExistence type="predicted"/>
<keyword evidence="3" id="KW-1185">Reference proteome</keyword>
<sequence length="54" mass="5350">MSSLRKFAALTLLAAGITLAGIGGVASASETTPSDSGATTLGVLCAEPWHSACW</sequence>
<evidence type="ECO:0000313" key="3">
    <source>
        <dbReference type="Proteomes" id="UP000199515"/>
    </source>
</evidence>
<accession>A0A1H3RIC9</accession>
<gene>
    <name evidence="2" type="ORF">SAMN05421504_11185</name>
</gene>
<dbReference type="STRING" id="589385.SAMN05421504_11185"/>
<keyword evidence="1" id="KW-0732">Signal</keyword>
<evidence type="ECO:0000313" key="2">
    <source>
        <dbReference type="EMBL" id="SDZ24991.1"/>
    </source>
</evidence>
<dbReference type="Proteomes" id="UP000199515">
    <property type="component" value="Unassembled WGS sequence"/>
</dbReference>